<protein>
    <submittedName>
        <fullName evidence="1">Uncharacterized protein</fullName>
    </submittedName>
</protein>
<name>A0A948T3D8_9FIRM</name>
<evidence type="ECO:0000313" key="1">
    <source>
        <dbReference type="EMBL" id="MBU3806491.1"/>
    </source>
</evidence>
<dbReference type="EMBL" id="JAHLFP010000054">
    <property type="protein sequence ID" value="MBU3806491.1"/>
    <property type="molecule type" value="Genomic_DNA"/>
</dbReference>
<comment type="caution">
    <text evidence="1">The sequence shown here is derived from an EMBL/GenBank/DDBJ whole genome shotgun (WGS) entry which is preliminary data.</text>
</comment>
<gene>
    <name evidence="1" type="ORF">H9882_06335</name>
</gene>
<dbReference type="Proteomes" id="UP000713596">
    <property type="component" value="Unassembled WGS sequence"/>
</dbReference>
<sequence>MWESIFQPATGVTCACYTKAFTRQVARCNLPLFLPRGEKLLIHNLKQYEAHKIRLTG</sequence>
<accession>A0A948T3D8</accession>
<reference evidence="1" key="2">
    <citation type="submission" date="2021-04" db="EMBL/GenBank/DDBJ databases">
        <authorList>
            <person name="Gilroy R."/>
        </authorList>
    </citation>
    <scope>NUCLEOTIDE SEQUENCE</scope>
    <source>
        <strain evidence="1">B5_2728</strain>
    </source>
</reference>
<evidence type="ECO:0000313" key="2">
    <source>
        <dbReference type="Proteomes" id="UP000713596"/>
    </source>
</evidence>
<organism evidence="1 2">
    <name type="scientific">Candidatus Allofournierella pullistercoris</name>
    <dbReference type="NCBI Taxonomy" id="2838597"/>
    <lineage>
        <taxon>Bacteria</taxon>
        <taxon>Bacillati</taxon>
        <taxon>Bacillota</taxon>
        <taxon>Clostridia</taxon>
        <taxon>Eubacteriales</taxon>
        <taxon>Oscillospiraceae</taxon>
        <taxon>Allofournierella</taxon>
    </lineage>
</organism>
<proteinExistence type="predicted"/>
<dbReference type="AlphaFoldDB" id="A0A948T3D8"/>
<reference evidence="1" key="1">
    <citation type="journal article" date="2021" name="PeerJ">
        <title>Extensive microbial diversity within the chicken gut microbiome revealed by metagenomics and culture.</title>
        <authorList>
            <person name="Gilroy R."/>
            <person name="Ravi A."/>
            <person name="Getino M."/>
            <person name="Pursley I."/>
            <person name="Horton D.L."/>
            <person name="Alikhan N.F."/>
            <person name="Baker D."/>
            <person name="Gharbi K."/>
            <person name="Hall N."/>
            <person name="Watson M."/>
            <person name="Adriaenssens E.M."/>
            <person name="Foster-Nyarko E."/>
            <person name="Jarju S."/>
            <person name="Secka A."/>
            <person name="Antonio M."/>
            <person name="Oren A."/>
            <person name="Chaudhuri R.R."/>
            <person name="La Ragione R."/>
            <person name="Hildebrand F."/>
            <person name="Pallen M.J."/>
        </authorList>
    </citation>
    <scope>NUCLEOTIDE SEQUENCE</scope>
    <source>
        <strain evidence="1">B5_2728</strain>
    </source>
</reference>